<dbReference type="SMART" id="SM00545">
    <property type="entry name" value="JmjN"/>
    <property type="match status" value="1"/>
</dbReference>
<accession>A0A8S1INH6</accession>
<evidence type="ECO:0000313" key="5">
    <source>
        <dbReference type="EMBL" id="CAD7695288.1"/>
    </source>
</evidence>
<dbReference type="Pfam" id="PF02373">
    <property type="entry name" value="JmjC"/>
    <property type="match status" value="1"/>
</dbReference>
<name>A0A8S1INH6_9CHLO</name>
<sequence length="522" mass="58432">MADQGAGGEGGPRAGLDVGWMDRVADAPVFRPSMADFESPIEFISEIEAEAARYGICKIVPPPELACSAALLFAEDSPLSSFCFDVRQQRVKDFVWLDFNRKEEIYNTSEKYTIKQFEEKANQHAVKLLGTSTRVHPKIVEAEYWRERLSVGGRAIWVEYGNDVEGTGFLPPGDGSHTLSNTRWNLKELAKDKGSVLRHIKGEYPGISQPMLYVGSLFATFYWHVEDHFMHSINFMHCGAPKTWYGVPGSYAEAFDGVALKKVYAQAVDRLMKEENVPLESALAHALRTLCSKSTLFSPEFLIDAGIPVYRVEQCPGEFVVTFPRSYHAGFSHGFNIGEAVNFVLPEWFPMGSEAVKRYWYLRLGHILPHEEMLCKEAASIGYRLSCGGETSRPDHVVMREFVKYVLEVESLKQALKDAGLPVVVVPAQRGNSSCMRCGRKCFLSHVHVPGDGEKYLCLHCALCARTQCLPSDDDWCGYKLCGWQVETKRYALEFQKVARLFRKCGDFEGSPLAAAGQDSPD</sequence>
<reference evidence="5" key="1">
    <citation type="submission" date="2020-12" db="EMBL/GenBank/DDBJ databases">
        <authorList>
            <person name="Iha C."/>
        </authorList>
    </citation>
    <scope>NUCLEOTIDE SEQUENCE</scope>
</reference>
<dbReference type="GO" id="GO:0046872">
    <property type="term" value="F:metal ion binding"/>
    <property type="evidence" value="ECO:0007669"/>
    <property type="project" value="UniProtKB-KW"/>
</dbReference>
<gene>
    <name evidence="5" type="ORF">OSTQU699_LOCUS649</name>
</gene>
<dbReference type="PROSITE" id="PS51184">
    <property type="entry name" value="JMJC"/>
    <property type="match status" value="1"/>
</dbReference>
<keyword evidence="2" id="KW-0408">Iron</keyword>
<evidence type="ECO:0000256" key="2">
    <source>
        <dbReference type="ARBA" id="ARBA00023004"/>
    </source>
</evidence>
<dbReference type="Proteomes" id="UP000708148">
    <property type="component" value="Unassembled WGS sequence"/>
</dbReference>
<dbReference type="OrthoDB" id="1678912at2759"/>
<proteinExistence type="predicted"/>
<dbReference type="InterPro" id="IPR003347">
    <property type="entry name" value="JmjC_dom"/>
</dbReference>
<keyword evidence="6" id="KW-1185">Reference proteome</keyword>
<comment type="caution">
    <text evidence="5">The sequence shown here is derived from an EMBL/GenBank/DDBJ whole genome shotgun (WGS) entry which is preliminary data.</text>
</comment>
<dbReference type="Pfam" id="PF02375">
    <property type="entry name" value="JmjN"/>
    <property type="match status" value="1"/>
</dbReference>
<evidence type="ECO:0000256" key="1">
    <source>
        <dbReference type="ARBA" id="ARBA00022723"/>
    </source>
</evidence>
<dbReference type="InterPro" id="IPR003349">
    <property type="entry name" value="JmjN"/>
</dbReference>
<organism evidence="5 6">
    <name type="scientific">Ostreobium quekettii</name>
    <dbReference type="NCBI Taxonomy" id="121088"/>
    <lineage>
        <taxon>Eukaryota</taxon>
        <taxon>Viridiplantae</taxon>
        <taxon>Chlorophyta</taxon>
        <taxon>core chlorophytes</taxon>
        <taxon>Ulvophyceae</taxon>
        <taxon>TCBD clade</taxon>
        <taxon>Bryopsidales</taxon>
        <taxon>Ostreobineae</taxon>
        <taxon>Ostreobiaceae</taxon>
        <taxon>Ostreobium</taxon>
    </lineage>
</organism>
<dbReference type="SMART" id="SM00558">
    <property type="entry name" value="JmjC"/>
    <property type="match status" value="1"/>
</dbReference>
<dbReference type="PANTHER" id="PTHR10694">
    <property type="entry name" value="LYSINE-SPECIFIC DEMETHYLASE"/>
    <property type="match status" value="1"/>
</dbReference>
<protein>
    <submittedName>
        <fullName evidence="5">Uncharacterized protein</fullName>
    </submittedName>
</protein>
<evidence type="ECO:0000259" key="3">
    <source>
        <dbReference type="PROSITE" id="PS51183"/>
    </source>
</evidence>
<dbReference type="GO" id="GO:0000785">
    <property type="term" value="C:chromatin"/>
    <property type="evidence" value="ECO:0007669"/>
    <property type="project" value="TreeGrafter"/>
</dbReference>
<dbReference type="GO" id="GO:0010468">
    <property type="term" value="P:regulation of gene expression"/>
    <property type="evidence" value="ECO:0007669"/>
    <property type="project" value="TreeGrafter"/>
</dbReference>
<dbReference type="PROSITE" id="PS51183">
    <property type="entry name" value="JMJN"/>
    <property type="match status" value="1"/>
</dbReference>
<feature type="domain" description="JmjC" evidence="4">
    <location>
        <begin position="178"/>
        <end position="360"/>
    </location>
</feature>
<dbReference type="GO" id="GO:0141052">
    <property type="term" value="F:histone H3 demethylase activity"/>
    <property type="evidence" value="ECO:0007669"/>
    <property type="project" value="UniProtKB-ARBA"/>
</dbReference>
<dbReference type="AlphaFoldDB" id="A0A8S1INH6"/>
<evidence type="ECO:0000313" key="6">
    <source>
        <dbReference type="Proteomes" id="UP000708148"/>
    </source>
</evidence>
<evidence type="ECO:0000259" key="4">
    <source>
        <dbReference type="PROSITE" id="PS51184"/>
    </source>
</evidence>
<dbReference type="EMBL" id="CAJHUC010000329">
    <property type="protein sequence ID" value="CAD7695288.1"/>
    <property type="molecule type" value="Genomic_DNA"/>
</dbReference>
<feature type="domain" description="JmjN" evidence="3">
    <location>
        <begin position="27"/>
        <end position="68"/>
    </location>
</feature>
<keyword evidence="1" id="KW-0479">Metal-binding</keyword>
<dbReference type="SUPFAM" id="SSF51197">
    <property type="entry name" value="Clavaminate synthase-like"/>
    <property type="match status" value="1"/>
</dbReference>
<dbReference type="PANTHER" id="PTHR10694:SF33">
    <property type="entry name" value="LYSINE-SPECIFIC DEMETHYLASE 5"/>
    <property type="match status" value="1"/>
</dbReference>
<dbReference type="GO" id="GO:0005634">
    <property type="term" value="C:nucleus"/>
    <property type="evidence" value="ECO:0007669"/>
    <property type="project" value="TreeGrafter"/>
</dbReference>
<dbReference type="Gene3D" id="2.60.120.650">
    <property type="entry name" value="Cupin"/>
    <property type="match status" value="1"/>
</dbReference>